<feature type="compositionally biased region" description="Basic and acidic residues" evidence="3">
    <location>
        <begin position="303"/>
        <end position="315"/>
    </location>
</feature>
<dbReference type="InterPro" id="IPR027124">
    <property type="entry name" value="Swc5/CFDP1/2"/>
</dbReference>
<proteinExistence type="evidence at transcript level"/>
<feature type="compositionally biased region" description="Low complexity" evidence="3">
    <location>
        <begin position="386"/>
        <end position="410"/>
    </location>
</feature>
<feature type="compositionally biased region" description="Basic and acidic residues" evidence="3">
    <location>
        <begin position="252"/>
        <end position="262"/>
    </location>
</feature>
<evidence type="ECO:0000259" key="4">
    <source>
        <dbReference type="PROSITE" id="PS51279"/>
    </source>
</evidence>
<feature type="compositionally biased region" description="Polar residues" evidence="3">
    <location>
        <begin position="130"/>
        <end position="151"/>
    </location>
</feature>
<dbReference type="InterPro" id="IPR011421">
    <property type="entry name" value="BCNT-C"/>
</dbReference>
<dbReference type="InterPro" id="IPR002492">
    <property type="entry name" value="Transposase_Tc1-like"/>
</dbReference>
<dbReference type="GO" id="GO:0015074">
    <property type="term" value="P:DNA integration"/>
    <property type="evidence" value="ECO:0007669"/>
    <property type="project" value="InterPro"/>
</dbReference>
<feature type="compositionally biased region" description="Basic residues" evidence="3">
    <location>
        <begin position="41"/>
        <end position="58"/>
    </location>
</feature>
<reference evidence="5" key="1">
    <citation type="journal article" date="2013" name="Genome Biol. Evol.">
        <title>Punctuated emergences of genetic and phenotypic innovations in eumetazoan, bilaterian, euteleostome, and hominidae ancestors.</title>
        <authorList>
            <person name="Wenger Y."/>
            <person name="Galliot B."/>
        </authorList>
    </citation>
    <scope>NUCLEOTIDE SEQUENCE</scope>
    <source>
        <tissue evidence="5">Whole animals</tissue>
    </source>
</reference>
<gene>
    <name evidence="5" type="primary">CFDP1</name>
</gene>
<feature type="compositionally biased region" description="Polar residues" evidence="3">
    <location>
        <begin position="239"/>
        <end position="251"/>
    </location>
</feature>
<organism evidence="5">
    <name type="scientific">Hydra vulgaris</name>
    <name type="common">Hydra</name>
    <name type="synonym">Hydra attenuata</name>
    <dbReference type="NCBI Taxonomy" id="6087"/>
    <lineage>
        <taxon>Eukaryota</taxon>
        <taxon>Metazoa</taxon>
        <taxon>Cnidaria</taxon>
        <taxon>Hydrozoa</taxon>
        <taxon>Hydroidolina</taxon>
        <taxon>Anthoathecata</taxon>
        <taxon>Aplanulata</taxon>
        <taxon>Hydridae</taxon>
        <taxon>Hydra</taxon>
    </lineage>
</organism>
<protein>
    <recommendedName>
        <fullName evidence="1">Craniofacial development protein 1</fullName>
    </recommendedName>
    <alternativeName>
        <fullName evidence="2">Bucentaur</fullName>
    </alternativeName>
</protein>
<feature type="domain" description="BCNT-C" evidence="4">
    <location>
        <begin position="411"/>
        <end position="488"/>
    </location>
</feature>
<feature type="compositionally biased region" description="Basic residues" evidence="3">
    <location>
        <begin position="85"/>
        <end position="97"/>
    </location>
</feature>
<evidence type="ECO:0000256" key="1">
    <source>
        <dbReference type="ARBA" id="ARBA00019033"/>
    </source>
</evidence>
<feature type="compositionally biased region" description="Basic and acidic residues" evidence="3">
    <location>
        <begin position="270"/>
        <end position="280"/>
    </location>
</feature>
<feature type="non-terminal residue" evidence="5">
    <location>
        <position position="1"/>
    </location>
</feature>
<dbReference type="AlphaFoldDB" id="T2M3B0"/>
<dbReference type="EMBL" id="HAAD01000526">
    <property type="protein sequence ID" value="CDG66758.1"/>
    <property type="molecule type" value="mRNA"/>
</dbReference>
<feature type="compositionally biased region" description="Basic and acidic residues" evidence="3">
    <location>
        <begin position="102"/>
        <end position="113"/>
    </location>
</feature>
<feature type="region of interest" description="Disordered" evidence="3">
    <location>
        <begin position="384"/>
        <end position="420"/>
    </location>
</feature>
<dbReference type="Pfam" id="PF01498">
    <property type="entry name" value="HTH_Tnp_Tc3_2"/>
    <property type="match status" value="1"/>
</dbReference>
<dbReference type="GO" id="GO:0003677">
    <property type="term" value="F:DNA binding"/>
    <property type="evidence" value="ECO:0007669"/>
    <property type="project" value="InterPro"/>
</dbReference>
<accession>T2M3B0</accession>
<feature type="compositionally biased region" description="Acidic residues" evidence="3">
    <location>
        <begin position="68"/>
        <end position="80"/>
    </location>
</feature>
<feature type="compositionally biased region" description="Basic residues" evidence="3">
    <location>
        <begin position="114"/>
        <end position="123"/>
    </location>
</feature>
<dbReference type="PANTHER" id="PTHR48407">
    <property type="entry name" value="CRANIOFACIAL DEVELOPMENT PROTEIN 1"/>
    <property type="match status" value="1"/>
</dbReference>
<dbReference type="PANTHER" id="PTHR48407:SF1">
    <property type="entry name" value="CRANIOFACIAL DEVELOPMENT PROTEIN 1"/>
    <property type="match status" value="1"/>
</dbReference>
<name>T2M3B0_HYDVU</name>
<evidence type="ECO:0000256" key="2">
    <source>
        <dbReference type="ARBA" id="ARBA00030244"/>
    </source>
</evidence>
<evidence type="ECO:0000313" key="5">
    <source>
        <dbReference type="EMBL" id="CDG66758.1"/>
    </source>
</evidence>
<feature type="region of interest" description="Disordered" evidence="3">
    <location>
        <begin position="38"/>
        <end position="176"/>
    </location>
</feature>
<feature type="compositionally biased region" description="Basic and acidic residues" evidence="3">
    <location>
        <begin position="153"/>
        <end position="165"/>
    </location>
</feature>
<dbReference type="OrthoDB" id="445677at2759"/>
<evidence type="ECO:0000256" key="3">
    <source>
        <dbReference type="SAM" id="MobiDB-lite"/>
    </source>
</evidence>
<dbReference type="PROSITE" id="PS51279">
    <property type="entry name" value="BCNT_C"/>
    <property type="match status" value="1"/>
</dbReference>
<dbReference type="GO" id="GO:0000812">
    <property type="term" value="C:Swr1 complex"/>
    <property type="evidence" value="ECO:0007669"/>
    <property type="project" value="TreeGrafter"/>
</dbReference>
<sequence>MALKDRRSSCKKISMELASQGINISRKTVNNRLLEQELKAYRPRKKPRLTNKMKHARHGWAVEHETAVSDDADDGEESDPDFNLKKKKVSSKKRGRPSKGSPPEKKLKSDTSSKKGKGRPKKSLSKESVQKSPVQKGKPQSISKDNHNILSEETEKCKEAVDSKRNSLRRSSRSTRAFVSYADADLSGEEEHLSDYEELDNKQIKDKKLKVDAGIDKKKHAENLWSDFKEDVNKKSGLLTKNSLTNDTSKNVSDEIKKDIPKHSISTADTKTDSKLDEKLPYNLQESNVKNLEEPTLNSDSDISIKKSESAECPEKTINSNNEINHDSEKKILETIITAKEESPKPQKPASIMAEGSKKMIAVTETYDFAGETVKVTKQVLENDELSQSSSSSFNSSLSNSSSSSSLSSNDSKRGGVANVLDSLKKKKMSVLDKSKHDWESYKAETDLTDELKKNKGVGFLDKQDFLNRVDYQQWEREREMRLYTNRK</sequence>
<feature type="region of interest" description="Disordered" evidence="3">
    <location>
        <begin position="237"/>
        <end position="329"/>
    </location>
</feature>
<dbReference type="Pfam" id="PF07572">
    <property type="entry name" value="BCNT"/>
    <property type="match status" value="1"/>
</dbReference>
<dbReference type="GO" id="GO:0006313">
    <property type="term" value="P:DNA transposition"/>
    <property type="evidence" value="ECO:0007669"/>
    <property type="project" value="InterPro"/>
</dbReference>